<dbReference type="SMART" id="SM00530">
    <property type="entry name" value="HTH_XRE"/>
    <property type="match status" value="1"/>
</dbReference>
<organism evidence="3 4">
    <name type="scientific">Paenibacillus pabuli</name>
    <dbReference type="NCBI Taxonomy" id="1472"/>
    <lineage>
        <taxon>Bacteria</taxon>
        <taxon>Bacillati</taxon>
        <taxon>Bacillota</taxon>
        <taxon>Bacilli</taxon>
        <taxon>Bacillales</taxon>
        <taxon>Paenibacillaceae</taxon>
        <taxon>Paenibacillus</taxon>
    </lineage>
</organism>
<dbReference type="Gene3D" id="1.10.260.40">
    <property type="entry name" value="lambda repressor-like DNA-binding domains"/>
    <property type="match status" value="1"/>
</dbReference>
<feature type="domain" description="HTH cro/C1-type" evidence="2">
    <location>
        <begin position="12"/>
        <end position="66"/>
    </location>
</feature>
<dbReference type="InterPro" id="IPR010982">
    <property type="entry name" value="Lambda_DNA-bd_dom_sf"/>
</dbReference>
<dbReference type="GO" id="GO:0005829">
    <property type="term" value="C:cytosol"/>
    <property type="evidence" value="ECO:0007669"/>
    <property type="project" value="TreeGrafter"/>
</dbReference>
<dbReference type="SUPFAM" id="SSF47413">
    <property type="entry name" value="lambda repressor-like DNA-binding domains"/>
    <property type="match status" value="1"/>
</dbReference>
<dbReference type="InterPro" id="IPR050807">
    <property type="entry name" value="TransReg_Diox_bact_type"/>
</dbReference>
<dbReference type="GO" id="GO:0003700">
    <property type="term" value="F:DNA-binding transcription factor activity"/>
    <property type="evidence" value="ECO:0007669"/>
    <property type="project" value="TreeGrafter"/>
</dbReference>
<accession>A0A855Y466</accession>
<dbReference type="Proteomes" id="UP000247078">
    <property type="component" value="Unassembled WGS sequence"/>
</dbReference>
<dbReference type="AlphaFoldDB" id="A0A855Y466"/>
<dbReference type="PROSITE" id="PS50943">
    <property type="entry name" value="HTH_CROC1"/>
    <property type="match status" value="1"/>
</dbReference>
<dbReference type="GO" id="GO:0003677">
    <property type="term" value="F:DNA binding"/>
    <property type="evidence" value="ECO:0007669"/>
    <property type="project" value="UniProtKB-KW"/>
</dbReference>
<evidence type="ECO:0000256" key="1">
    <source>
        <dbReference type="ARBA" id="ARBA00023125"/>
    </source>
</evidence>
<keyword evidence="1 3" id="KW-0238">DNA-binding</keyword>
<dbReference type="PANTHER" id="PTHR46797">
    <property type="entry name" value="HTH-TYPE TRANSCRIPTIONAL REGULATOR"/>
    <property type="match status" value="1"/>
</dbReference>
<sequence length="125" mass="14327">MSDFLTFVGARIKQLRMEKGFSQAQLAELAELQDSYIGGVERGKRNISLKSLEKIMLALEADPAEAFKFGELDEIPDRKGKLEKKDVLDLHISLLRDRSLPEVKLVQRMVRDMFDTYDRKPGDKV</sequence>
<dbReference type="RefSeq" id="WP_110000372.1">
    <property type="nucleotide sequence ID" value="NZ_QGTZ01000008.1"/>
</dbReference>
<evidence type="ECO:0000313" key="3">
    <source>
        <dbReference type="EMBL" id="PWW37882.1"/>
    </source>
</evidence>
<evidence type="ECO:0000259" key="2">
    <source>
        <dbReference type="PROSITE" id="PS50943"/>
    </source>
</evidence>
<comment type="caution">
    <text evidence="3">The sequence shown here is derived from an EMBL/GenBank/DDBJ whole genome shotgun (WGS) entry which is preliminary data.</text>
</comment>
<reference evidence="3 4" key="1">
    <citation type="submission" date="2018-05" db="EMBL/GenBank/DDBJ databases">
        <title>Freshwater and sediment microbial communities from various areas in North America, analyzing microbe dynamics in response to fracking.</title>
        <authorList>
            <person name="Lamendella R."/>
        </authorList>
    </citation>
    <scope>NUCLEOTIDE SEQUENCE [LARGE SCALE GENOMIC DNA]</scope>
    <source>
        <strain evidence="3 4">DB-3</strain>
    </source>
</reference>
<evidence type="ECO:0000313" key="4">
    <source>
        <dbReference type="Proteomes" id="UP000247078"/>
    </source>
</evidence>
<protein>
    <submittedName>
        <fullName evidence="3">DNA-binding XRE family transcriptional regulator</fullName>
    </submittedName>
</protein>
<dbReference type="Pfam" id="PF01381">
    <property type="entry name" value="HTH_3"/>
    <property type="match status" value="1"/>
</dbReference>
<dbReference type="EMBL" id="QGTZ01000008">
    <property type="protein sequence ID" value="PWW37882.1"/>
    <property type="molecule type" value="Genomic_DNA"/>
</dbReference>
<gene>
    <name evidence="3" type="ORF">DET56_10875</name>
</gene>
<proteinExistence type="predicted"/>
<dbReference type="CDD" id="cd00093">
    <property type="entry name" value="HTH_XRE"/>
    <property type="match status" value="1"/>
</dbReference>
<dbReference type="PANTHER" id="PTHR46797:SF24">
    <property type="entry name" value="DNA-BINDING PHAGE PROTEIN"/>
    <property type="match status" value="1"/>
</dbReference>
<dbReference type="InterPro" id="IPR001387">
    <property type="entry name" value="Cro/C1-type_HTH"/>
</dbReference>
<name>A0A855Y466_9BACL</name>